<evidence type="ECO:0000256" key="3">
    <source>
        <dbReference type="ARBA" id="ARBA00022676"/>
    </source>
</evidence>
<keyword evidence="8" id="KW-1185">Reference proteome</keyword>
<keyword evidence="3" id="KW-0328">Glycosyltransferase</keyword>
<sequence length="128" mass="14521">MATRKLGRMPSLRNRVEDTLSAHRNELVSLLSRYVSQGKGILQPHTLLDEIDNVFAEDETRESLINGPFGEVIKAAEEAIILPPFVAIAVRPRPGVWEFVRVNVFELSVEQLTVSEYLSFKEDLVDER</sequence>
<evidence type="ECO:0000256" key="5">
    <source>
        <dbReference type="ARBA" id="ARBA00049030"/>
    </source>
</evidence>
<evidence type="ECO:0000313" key="7">
    <source>
        <dbReference type="EMBL" id="EXB33533.1"/>
    </source>
</evidence>
<dbReference type="Pfam" id="PF24861">
    <property type="entry name" value="SUS_N"/>
    <property type="match status" value="1"/>
</dbReference>
<dbReference type="InterPro" id="IPR012820">
    <property type="entry name" value="Sucrose_synthase_pln/cyn"/>
</dbReference>
<comment type="similarity">
    <text evidence="1">Belongs to the glycosyltransferase 1 family. Plant sucrose synthase subfamily.</text>
</comment>
<dbReference type="EMBL" id="KE343530">
    <property type="protein sequence ID" value="EXB33533.1"/>
    <property type="molecule type" value="Genomic_DNA"/>
</dbReference>
<proteinExistence type="inferred from homology"/>
<accession>W9QQ87</accession>
<dbReference type="PANTHER" id="PTHR45839:SF13">
    <property type="entry name" value="SUCROSE SYNTHASE 3"/>
    <property type="match status" value="1"/>
</dbReference>
<reference evidence="8" key="1">
    <citation type="submission" date="2013-01" db="EMBL/GenBank/DDBJ databases">
        <title>Draft Genome Sequence of a Mulberry Tree, Morus notabilis C.K. Schneid.</title>
        <authorList>
            <person name="He N."/>
            <person name="Zhao S."/>
        </authorList>
    </citation>
    <scope>NUCLEOTIDE SEQUENCE</scope>
</reference>
<dbReference type="AlphaFoldDB" id="W9QQ87"/>
<dbReference type="STRING" id="981085.W9QQ87"/>
<dbReference type="Proteomes" id="UP000030645">
    <property type="component" value="Unassembled WGS sequence"/>
</dbReference>
<dbReference type="FunFam" id="3.10.450.330:FF:000001">
    <property type="entry name" value="Sucrose synthase"/>
    <property type="match status" value="1"/>
</dbReference>
<keyword evidence="4" id="KW-0808">Transferase</keyword>
<dbReference type="GO" id="GO:0005985">
    <property type="term" value="P:sucrose metabolic process"/>
    <property type="evidence" value="ECO:0007669"/>
    <property type="project" value="InterPro"/>
</dbReference>
<evidence type="ECO:0000256" key="1">
    <source>
        <dbReference type="ARBA" id="ARBA00005894"/>
    </source>
</evidence>
<evidence type="ECO:0000313" key="8">
    <source>
        <dbReference type="Proteomes" id="UP000030645"/>
    </source>
</evidence>
<dbReference type="eggNOG" id="KOG0853">
    <property type="taxonomic scope" value="Eukaryota"/>
</dbReference>
<protein>
    <recommendedName>
        <fullName evidence="2">sucrose synthase</fullName>
        <ecNumber evidence="2">2.4.1.13</ecNumber>
    </recommendedName>
</protein>
<dbReference type="EC" id="2.4.1.13" evidence="2"/>
<gene>
    <name evidence="7" type="ORF">L484_011124</name>
</gene>
<name>W9QQ87_9ROSA</name>
<evidence type="ECO:0000256" key="2">
    <source>
        <dbReference type="ARBA" id="ARBA00012540"/>
    </source>
</evidence>
<dbReference type="GO" id="GO:0016157">
    <property type="term" value="F:sucrose synthase activity"/>
    <property type="evidence" value="ECO:0007669"/>
    <property type="project" value="UniProtKB-EC"/>
</dbReference>
<dbReference type="InterPro" id="IPR056735">
    <property type="entry name" value="SUS_N"/>
</dbReference>
<dbReference type="PANTHER" id="PTHR45839">
    <property type="match status" value="1"/>
</dbReference>
<evidence type="ECO:0000256" key="4">
    <source>
        <dbReference type="ARBA" id="ARBA00022679"/>
    </source>
</evidence>
<feature type="domain" description="Sucrose synthase N-terminal" evidence="6">
    <location>
        <begin position="9"/>
        <end position="122"/>
    </location>
</feature>
<dbReference type="Gene3D" id="3.10.450.330">
    <property type="match status" value="1"/>
</dbReference>
<comment type="catalytic activity">
    <reaction evidence="5">
        <text>an NDP-alpha-D-glucose + D-fructose = a ribonucleoside 5'-diphosphate + sucrose + H(+)</text>
        <dbReference type="Rhea" id="RHEA:16241"/>
        <dbReference type="ChEBI" id="CHEBI:15378"/>
        <dbReference type="ChEBI" id="CHEBI:17992"/>
        <dbReference type="ChEBI" id="CHEBI:37721"/>
        <dbReference type="ChEBI" id="CHEBI:57930"/>
        <dbReference type="ChEBI" id="CHEBI:76533"/>
        <dbReference type="EC" id="2.4.1.13"/>
    </reaction>
</comment>
<evidence type="ECO:0000259" key="6">
    <source>
        <dbReference type="Pfam" id="PF24861"/>
    </source>
</evidence>
<organism evidence="7 8">
    <name type="scientific">Morus notabilis</name>
    <dbReference type="NCBI Taxonomy" id="981085"/>
    <lineage>
        <taxon>Eukaryota</taxon>
        <taxon>Viridiplantae</taxon>
        <taxon>Streptophyta</taxon>
        <taxon>Embryophyta</taxon>
        <taxon>Tracheophyta</taxon>
        <taxon>Spermatophyta</taxon>
        <taxon>Magnoliopsida</taxon>
        <taxon>eudicotyledons</taxon>
        <taxon>Gunneridae</taxon>
        <taxon>Pentapetalae</taxon>
        <taxon>rosids</taxon>
        <taxon>fabids</taxon>
        <taxon>Rosales</taxon>
        <taxon>Moraceae</taxon>
        <taxon>Moreae</taxon>
        <taxon>Morus</taxon>
    </lineage>
</organism>